<dbReference type="EMBL" id="SRPO01000642">
    <property type="protein sequence ID" value="KAG5931031.1"/>
    <property type="molecule type" value="Genomic_DNA"/>
</dbReference>
<reference evidence="1 2" key="1">
    <citation type="journal article" date="2020" name="bioRxiv">
        <title>Whole genome comparisons of ergot fungi reveals the divergence and evolution of species within the genus Claviceps are the result of varying mechanisms driving genome evolution and host range expansion.</title>
        <authorList>
            <person name="Wyka S.A."/>
            <person name="Mondo S.J."/>
            <person name="Liu M."/>
            <person name="Dettman J."/>
            <person name="Nalam V."/>
            <person name="Broders K.D."/>
        </authorList>
    </citation>
    <scope>NUCLEOTIDE SEQUENCE [LARGE SCALE GENOMIC DNA]</scope>
    <source>
        <strain evidence="1 2">CCC 1485</strain>
    </source>
</reference>
<keyword evidence="2" id="KW-1185">Reference proteome</keyword>
<dbReference type="Proteomes" id="UP000706124">
    <property type="component" value="Unassembled WGS sequence"/>
</dbReference>
<dbReference type="OrthoDB" id="4958171at2759"/>
<feature type="non-terminal residue" evidence="1">
    <location>
        <position position="1"/>
    </location>
</feature>
<comment type="caution">
    <text evidence="1">The sequence shown here is derived from an EMBL/GenBank/DDBJ whole genome shotgun (WGS) entry which is preliminary data.</text>
</comment>
<name>A0A9P7SEP6_9HYPO</name>
<evidence type="ECO:0000313" key="1">
    <source>
        <dbReference type="EMBL" id="KAG5931031.1"/>
    </source>
</evidence>
<proteinExistence type="predicted"/>
<dbReference type="AlphaFoldDB" id="A0A9P7SEP6"/>
<protein>
    <submittedName>
        <fullName evidence="1">Uncharacterized protein</fullName>
    </submittedName>
</protein>
<evidence type="ECO:0000313" key="2">
    <source>
        <dbReference type="Proteomes" id="UP000706124"/>
    </source>
</evidence>
<accession>A0A9P7SEP6</accession>
<organism evidence="1 2">
    <name type="scientific">Claviceps pazoutovae</name>
    <dbReference type="NCBI Taxonomy" id="1649127"/>
    <lineage>
        <taxon>Eukaryota</taxon>
        <taxon>Fungi</taxon>
        <taxon>Dikarya</taxon>
        <taxon>Ascomycota</taxon>
        <taxon>Pezizomycotina</taxon>
        <taxon>Sordariomycetes</taxon>
        <taxon>Hypocreomycetidae</taxon>
        <taxon>Hypocreales</taxon>
        <taxon>Clavicipitaceae</taxon>
        <taxon>Claviceps</taxon>
    </lineage>
</organism>
<gene>
    <name evidence="1" type="ORF">E4U60_006559</name>
</gene>
<sequence length="73" mass="7738">MVDLSITNTAAGIKTNAKPDGYSTYLLNYPPPAPKNSPLVRAQFEQCMAGIGAETQARRDVEGTEPKSAANAQ</sequence>